<evidence type="ECO:0000256" key="3">
    <source>
        <dbReference type="PROSITE-ProRule" id="PRU00023"/>
    </source>
</evidence>
<accession>A0A8E2DWW7</accession>
<protein>
    <recommendedName>
        <fullName evidence="6">Ankyrin repeat protein</fullName>
    </recommendedName>
</protein>
<reference evidence="4 5" key="1">
    <citation type="journal article" date="2016" name="Nat. Commun.">
        <title>Ectomycorrhizal ecology is imprinted in the genome of the dominant symbiotic fungus Cenococcum geophilum.</title>
        <authorList>
            <consortium name="DOE Joint Genome Institute"/>
            <person name="Peter M."/>
            <person name="Kohler A."/>
            <person name="Ohm R.A."/>
            <person name="Kuo A."/>
            <person name="Krutzmann J."/>
            <person name="Morin E."/>
            <person name="Arend M."/>
            <person name="Barry K.W."/>
            <person name="Binder M."/>
            <person name="Choi C."/>
            <person name="Clum A."/>
            <person name="Copeland A."/>
            <person name="Grisel N."/>
            <person name="Haridas S."/>
            <person name="Kipfer T."/>
            <person name="LaButti K."/>
            <person name="Lindquist E."/>
            <person name="Lipzen A."/>
            <person name="Maire R."/>
            <person name="Meier B."/>
            <person name="Mihaltcheva S."/>
            <person name="Molinier V."/>
            <person name="Murat C."/>
            <person name="Poggeler S."/>
            <person name="Quandt C.A."/>
            <person name="Sperisen C."/>
            <person name="Tritt A."/>
            <person name="Tisserant E."/>
            <person name="Crous P.W."/>
            <person name="Henrissat B."/>
            <person name="Nehls U."/>
            <person name="Egli S."/>
            <person name="Spatafora J.W."/>
            <person name="Grigoriev I.V."/>
            <person name="Martin F.M."/>
        </authorList>
    </citation>
    <scope>NUCLEOTIDE SEQUENCE [LARGE SCALE GENOMIC DNA]</scope>
    <source>
        <strain evidence="4 5">CBS 459.81</strain>
    </source>
</reference>
<evidence type="ECO:0000256" key="1">
    <source>
        <dbReference type="ARBA" id="ARBA00022737"/>
    </source>
</evidence>
<dbReference type="SUPFAM" id="SSF48403">
    <property type="entry name" value="Ankyrin repeat"/>
    <property type="match status" value="1"/>
</dbReference>
<evidence type="ECO:0000313" key="5">
    <source>
        <dbReference type="Proteomes" id="UP000250266"/>
    </source>
</evidence>
<feature type="non-terminal residue" evidence="4">
    <location>
        <position position="50"/>
    </location>
</feature>
<keyword evidence="2 3" id="KW-0040">ANK repeat</keyword>
<dbReference type="OrthoDB" id="4772757at2759"/>
<dbReference type="EMBL" id="KV745905">
    <property type="protein sequence ID" value="OCK73197.1"/>
    <property type="molecule type" value="Genomic_DNA"/>
</dbReference>
<keyword evidence="1" id="KW-0677">Repeat</keyword>
<dbReference type="InterPro" id="IPR036770">
    <property type="entry name" value="Ankyrin_rpt-contain_sf"/>
</dbReference>
<dbReference type="Gene3D" id="1.25.40.20">
    <property type="entry name" value="Ankyrin repeat-containing domain"/>
    <property type="match status" value="1"/>
</dbReference>
<dbReference type="InterPro" id="IPR002110">
    <property type="entry name" value="Ankyrin_rpt"/>
</dbReference>
<feature type="non-terminal residue" evidence="4">
    <location>
        <position position="1"/>
    </location>
</feature>
<dbReference type="PROSITE" id="PS50088">
    <property type="entry name" value="ANK_REPEAT"/>
    <property type="match status" value="2"/>
</dbReference>
<dbReference type="Pfam" id="PF12796">
    <property type="entry name" value="Ank_2"/>
    <property type="match status" value="1"/>
</dbReference>
<feature type="repeat" description="ANK" evidence="3">
    <location>
        <begin position="33"/>
        <end position="50"/>
    </location>
</feature>
<gene>
    <name evidence="4" type="ORF">K432DRAFT_259244</name>
</gene>
<dbReference type="PROSITE" id="PS50297">
    <property type="entry name" value="ANK_REP_REGION"/>
    <property type="match status" value="1"/>
</dbReference>
<dbReference type="AlphaFoldDB" id="A0A8E2DWW7"/>
<name>A0A8E2DWW7_9PEZI</name>
<dbReference type="Proteomes" id="UP000250266">
    <property type="component" value="Unassembled WGS sequence"/>
</dbReference>
<evidence type="ECO:0008006" key="6">
    <source>
        <dbReference type="Google" id="ProtNLM"/>
    </source>
</evidence>
<dbReference type="PANTHER" id="PTHR24171">
    <property type="entry name" value="ANKYRIN REPEAT DOMAIN-CONTAINING PROTEIN 39-RELATED"/>
    <property type="match status" value="1"/>
</dbReference>
<sequence>QRTHLELAARYGHRVVSELLIKGGAHVNHRGFHGWTALHYACRSGNEEIV</sequence>
<keyword evidence="5" id="KW-1185">Reference proteome</keyword>
<feature type="repeat" description="ANK" evidence="3">
    <location>
        <begin position="1"/>
        <end position="32"/>
    </location>
</feature>
<evidence type="ECO:0000313" key="4">
    <source>
        <dbReference type="EMBL" id="OCK73197.1"/>
    </source>
</evidence>
<evidence type="ECO:0000256" key="2">
    <source>
        <dbReference type="ARBA" id="ARBA00023043"/>
    </source>
</evidence>
<proteinExistence type="predicted"/>
<organism evidence="4 5">
    <name type="scientific">Lepidopterella palustris CBS 459.81</name>
    <dbReference type="NCBI Taxonomy" id="1314670"/>
    <lineage>
        <taxon>Eukaryota</taxon>
        <taxon>Fungi</taxon>
        <taxon>Dikarya</taxon>
        <taxon>Ascomycota</taxon>
        <taxon>Pezizomycotina</taxon>
        <taxon>Dothideomycetes</taxon>
        <taxon>Pleosporomycetidae</taxon>
        <taxon>Mytilinidiales</taxon>
        <taxon>Argynnaceae</taxon>
        <taxon>Lepidopterella</taxon>
    </lineage>
</organism>